<feature type="region of interest" description="Disordered" evidence="1">
    <location>
        <begin position="75"/>
        <end position="100"/>
    </location>
</feature>
<evidence type="ECO:0000313" key="3">
    <source>
        <dbReference type="Proteomes" id="UP000800040"/>
    </source>
</evidence>
<feature type="non-terminal residue" evidence="2">
    <location>
        <position position="1"/>
    </location>
</feature>
<reference evidence="2" key="1">
    <citation type="submission" date="2020-01" db="EMBL/GenBank/DDBJ databases">
        <authorList>
            <consortium name="DOE Joint Genome Institute"/>
            <person name="Haridas S."/>
            <person name="Albert R."/>
            <person name="Binder M."/>
            <person name="Bloem J."/>
            <person name="Labutti K."/>
            <person name="Salamov A."/>
            <person name="Andreopoulos B."/>
            <person name="Baker S.E."/>
            <person name="Barry K."/>
            <person name="Bills G."/>
            <person name="Bluhm B.H."/>
            <person name="Cannon C."/>
            <person name="Castanera R."/>
            <person name="Culley D.E."/>
            <person name="Daum C."/>
            <person name="Ezra D."/>
            <person name="Gonzalez J.B."/>
            <person name="Henrissat B."/>
            <person name="Kuo A."/>
            <person name="Liang C."/>
            <person name="Lipzen A."/>
            <person name="Lutzoni F."/>
            <person name="Magnuson J."/>
            <person name="Mondo S."/>
            <person name="Nolan M."/>
            <person name="Ohm R."/>
            <person name="Pangilinan J."/>
            <person name="Park H.-J."/>
            <person name="Ramirez L."/>
            <person name="Alfaro M."/>
            <person name="Sun H."/>
            <person name="Tritt A."/>
            <person name="Yoshinaga Y."/>
            <person name="Zwiers L.-H."/>
            <person name="Turgeon B.G."/>
            <person name="Goodwin S.B."/>
            <person name="Spatafora J.W."/>
            <person name="Crous P.W."/>
            <person name="Grigoriev I.V."/>
        </authorList>
    </citation>
    <scope>NUCLEOTIDE SEQUENCE</scope>
    <source>
        <strain evidence="2">P77</strain>
    </source>
</reference>
<evidence type="ECO:0000313" key="2">
    <source>
        <dbReference type="EMBL" id="KAF1835331.1"/>
    </source>
</evidence>
<accession>A0A6A5KI19</accession>
<proteinExistence type="predicted"/>
<keyword evidence="3" id="KW-1185">Reference proteome</keyword>
<dbReference type="Proteomes" id="UP000800040">
    <property type="component" value="Unassembled WGS sequence"/>
</dbReference>
<protein>
    <submittedName>
        <fullName evidence="2">Uncharacterized protein</fullName>
    </submittedName>
</protein>
<sequence length="100" mass="11302">RVMTAKIEKKDRLGAILCSTLIRQGVQGWNCVSWVQEALQSLEADRKSSGTGVTEWKKVRDAAMEYCQRKKDEHRFDGQGNYDRGKAPTFDLLAGQETIP</sequence>
<dbReference type="OrthoDB" id="2679825at2759"/>
<dbReference type="Pfam" id="PF21858">
    <property type="entry name" value="DUF6914"/>
    <property type="match status" value="1"/>
</dbReference>
<organism evidence="2 3">
    <name type="scientific">Decorospora gaudefroyi</name>
    <dbReference type="NCBI Taxonomy" id="184978"/>
    <lineage>
        <taxon>Eukaryota</taxon>
        <taxon>Fungi</taxon>
        <taxon>Dikarya</taxon>
        <taxon>Ascomycota</taxon>
        <taxon>Pezizomycotina</taxon>
        <taxon>Dothideomycetes</taxon>
        <taxon>Pleosporomycetidae</taxon>
        <taxon>Pleosporales</taxon>
        <taxon>Pleosporineae</taxon>
        <taxon>Pleosporaceae</taxon>
        <taxon>Decorospora</taxon>
    </lineage>
</organism>
<dbReference type="InterPro" id="IPR054208">
    <property type="entry name" value="DUF6914"/>
</dbReference>
<name>A0A6A5KI19_9PLEO</name>
<dbReference type="EMBL" id="ML975288">
    <property type="protein sequence ID" value="KAF1835331.1"/>
    <property type="molecule type" value="Genomic_DNA"/>
</dbReference>
<evidence type="ECO:0000256" key="1">
    <source>
        <dbReference type="SAM" id="MobiDB-lite"/>
    </source>
</evidence>
<dbReference type="AlphaFoldDB" id="A0A6A5KI19"/>
<gene>
    <name evidence="2" type="ORF">BDW02DRAFT_496044</name>
</gene>